<keyword evidence="2" id="KW-1185">Reference proteome</keyword>
<proteinExistence type="predicted"/>
<organism evidence="1 2">
    <name type="scientific">Diploptera punctata</name>
    <name type="common">Pacific beetle cockroach</name>
    <dbReference type="NCBI Taxonomy" id="6984"/>
    <lineage>
        <taxon>Eukaryota</taxon>
        <taxon>Metazoa</taxon>
        <taxon>Ecdysozoa</taxon>
        <taxon>Arthropoda</taxon>
        <taxon>Hexapoda</taxon>
        <taxon>Insecta</taxon>
        <taxon>Pterygota</taxon>
        <taxon>Neoptera</taxon>
        <taxon>Polyneoptera</taxon>
        <taxon>Dictyoptera</taxon>
        <taxon>Blattodea</taxon>
        <taxon>Blaberoidea</taxon>
        <taxon>Blaberidae</taxon>
        <taxon>Diplopterinae</taxon>
        <taxon>Diploptera</taxon>
    </lineage>
</organism>
<evidence type="ECO:0000313" key="1">
    <source>
        <dbReference type="EMBL" id="KAJ9590331.1"/>
    </source>
</evidence>
<dbReference type="Proteomes" id="UP001233999">
    <property type="component" value="Unassembled WGS sequence"/>
</dbReference>
<accession>A0AAD8A0X1</accession>
<dbReference type="AlphaFoldDB" id="A0AAD8A0X1"/>
<comment type="caution">
    <text evidence="1">The sequence shown here is derived from an EMBL/GenBank/DDBJ whole genome shotgun (WGS) entry which is preliminary data.</text>
</comment>
<name>A0AAD8A0X1_DIPPU</name>
<protein>
    <submittedName>
        <fullName evidence="1">Uncharacterized protein</fullName>
    </submittedName>
</protein>
<evidence type="ECO:0000313" key="2">
    <source>
        <dbReference type="Proteomes" id="UP001233999"/>
    </source>
</evidence>
<gene>
    <name evidence="1" type="ORF">L9F63_027830</name>
</gene>
<feature type="non-terminal residue" evidence="1">
    <location>
        <position position="71"/>
    </location>
</feature>
<dbReference type="EMBL" id="JASPKZ010004337">
    <property type="protein sequence ID" value="KAJ9590331.1"/>
    <property type="molecule type" value="Genomic_DNA"/>
</dbReference>
<feature type="non-terminal residue" evidence="1">
    <location>
        <position position="1"/>
    </location>
</feature>
<reference evidence="1" key="2">
    <citation type="submission" date="2023-05" db="EMBL/GenBank/DDBJ databases">
        <authorList>
            <person name="Fouks B."/>
        </authorList>
    </citation>
    <scope>NUCLEOTIDE SEQUENCE</scope>
    <source>
        <strain evidence="1">Stay&amp;Tobe</strain>
        <tissue evidence="1">Testes</tissue>
    </source>
</reference>
<reference evidence="1" key="1">
    <citation type="journal article" date="2023" name="IScience">
        <title>Live-bearing cockroach genome reveals convergent evolutionary mechanisms linked to viviparity in insects and beyond.</title>
        <authorList>
            <person name="Fouks B."/>
            <person name="Harrison M.C."/>
            <person name="Mikhailova A.A."/>
            <person name="Marchal E."/>
            <person name="English S."/>
            <person name="Carruthers M."/>
            <person name="Jennings E.C."/>
            <person name="Chiamaka E.L."/>
            <person name="Frigard R.A."/>
            <person name="Pippel M."/>
            <person name="Attardo G.M."/>
            <person name="Benoit J.B."/>
            <person name="Bornberg-Bauer E."/>
            <person name="Tobe S.S."/>
        </authorList>
    </citation>
    <scope>NUCLEOTIDE SEQUENCE</scope>
    <source>
        <strain evidence="1">Stay&amp;Tobe</strain>
    </source>
</reference>
<sequence length="71" mass="8277">RRLPEVLPALAEALGQVYQLPRMQFASANKEYRKYYPARQVLEKFSKHGHIRYKSEHVENALRPMLPPTVG</sequence>